<feature type="transmembrane region" description="Helical" evidence="1">
    <location>
        <begin position="20"/>
        <end position="42"/>
    </location>
</feature>
<evidence type="ECO:0000313" key="3">
    <source>
        <dbReference type="Proteomes" id="UP001177003"/>
    </source>
</evidence>
<dbReference type="Proteomes" id="UP001177003">
    <property type="component" value="Chromosome 5"/>
</dbReference>
<organism evidence="2 3">
    <name type="scientific">Lactuca saligna</name>
    <name type="common">Willowleaf lettuce</name>
    <dbReference type="NCBI Taxonomy" id="75948"/>
    <lineage>
        <taxon>Eukaryota</taxon>
        <taxon>Viridiplantae</taxon>
        <taxon>Streptophyta</taxon>
        <taxon>Embryophyta</taxon>
        <taxon>Tracheophyta</taxon>
        <taxon>Spermatophyta</taxon>
        <taxon>Magnoliopsida</taxon>
        <taxon>eudicotyledons</taxon>
        <taxon>Gunneridae</taxon>
        <taxon>Pentapetalae</taxon>
        <taxon>asterids</taxon>
        <taxon>campanulids</taxon>
        <taxon>Asterales</taxon>
        <taxon>Asteraceae</taxon>
        <taxon>Cichorioideae</taxon>
        <taxon>Cichorieae</taxon>
        <taxon>Lactucinae</taxon>
        <taxon>Lactuca</taxon>
    </lineage>
</organism>
<evidence type="ECO:0000313" key="2">
    <source>
        <dbReference type="EMBL" id="CAI9285482.1"/>
    </source>
</evidence>
<reference evidence="2" key="1">
    <citation type="submission" date="2023-04" db="EMBL/GenBank/DDBJ databases">
        <authorList>
            <person name="Vijverberg K."/>
            <person name="Xiong W."/>
            <person name="Schranz E."/>
        </authorList>
    </citation>
    <scope>NUCLEOTIDE SEQUENCE</scope>
</reference>
<accession>A0AA35Z4S4</accession>
<dbReference type="AlphaFoldDB" id="A0AA35Z4S4"/>
<keyword evidence="1" id="KW-1133">Transmembrane helix</keyword>
<name>A0AA35Z4S4_LACSI</name>
<gene>
    <name evidence="2" type="ORF">LSALG_LOCUS24946</name>
</gene>
<protein>
    <submittedName>
        <fullName evidence="2">Uncharacterized protein</fullName>
    </submittedName>
</protein>
<keyword evidence="1" id="KW-0472">Membrane</keyword>
<evidence type="ECO:0000256" key="1">
    <source>
        <dbReference type="SAM" id="Phobius"/>
    </source>
</evidence>
<dbReference type="EMBL" id="OX465081">
    <property type="protein sequence ID" value="CAI9285482.1"/>
    <property type="molecule type" value="Genomic_DNA"/>
</dbReference>
<keyword evidence="3" id="KW-1185">Reference proteome</keyword>
<sequence>MANRSGIVPTIAKFETPQKSYVFSLINGVEFLAFDTMILFPLPRKVCVYRKTFTVGLRLPLTDFKDELLQKHGCSIQILTPNSLNNMVAFEMIYRANDILPDYFVFLFSSTLAPPEISTRYVPIVVVMFLSHMVKRQRISRTNGYGFIRSELVVSNVERSTSWISLPSCSHTTELLPTS</sequence>
<proteinExistence type="predicted"/>
<keyword evidence="1" id="KW-0812">Transmembrane</keyword>